<accession>A0A371E2V9</accession>
<reference evidence="2" key="1">
    <citation type="submission" date="2018-05" db="EMBL/GenBank/DDBJ databases">
        <title>Draft genome of Mucuna pruriens seed.</title>
        <authorList>
            <person name="Nnadi N.E."/>
            <person name="Vos R."/>
            <person name="Hasami M.H."/>
            <person name="Devisetty U.K."/>
            <person name="Aguiy J.C."/>
        </authorList>
    </citation>
    <scope>NUCLEOTIDE SEQUENCE [LARGE SCALE GENOMIC DNA]</scope>
    <source>
        <strain evidence="2">JCA_2017</strain>
    </source>
</reference>
<dbReference type="AlphaFoldDB" id="A0A371E2V9"/>
<comment type="caution">
    <text evidence="2">The sequence shown here is derived from an EMBL/GenBank/DDBJ whole genome shotgun (WGS) entry which is preliminary data.</text>
</comment>
<feature type="non-terminal residue" evidence="2">
    <location>
        <position position="1"/>
    </location>
</feature>
<evidence type="ECO:0000313" key="2">
    <source>
        <dbReference type="EMBL" id="RDX60380.1"/>
    </source>
</evidence>
<name>A0A371E2V9_MUCPR</name>
<evidence type="ECO:0000256" key="1">
    <source>
        <dbReference type="SAM" id="MobiDB-lite"/>
    </source>
</evidence>
<sequence>MMGVNAQSIHPVEMHQKECVLRTNGEVQFFPQLYLNLFHAQSLEPRIERKMEVMIWKTNNNTQFEGFLLKIFNMHYIVYVRLLLYLSICFTFRHPKREGSDSNTETEIESKSERRV</sequence>
<dbReference type="EMBL" id="QJKJ01016906">
    <property type="protein sequence ID" value="RDX60380.1"/>
    <property type="molecule type" value="Genomic_DNA"/>
</dbReference>
<evidence type="ECO:0000313" key="3">
    <source>
        <dbReference type="Proteomes" id="UP000257109"/>
    </source>
</evidence>
<proteinExistence type="predicted"/>
<keyword evidence="3" id="KW-1185">Reference proteome</keyword>
<organism evidence="2 3">
    <name type="scientific">Mucuna pruriens</name>
    <name type="common">Velvet bean</name>
    <name type="synonym">Dolichos pruriens</name>
    <dbReference type="NCBI Taxonomy" id="157652"/>
    <lineage>
        <taxon>Eukaryota</taxon>
        <taxon>Viridiplantae</taxon>
        <taxon>Streptophyta</taxon>
        <taxon>Embryophyta</taxon>
        <taxon>Tracheophyta</taxon>
        <taxon>Spermatophyta</taxon>
        <taxon>Magnoliopsida</taxon>
        <taxon>eudicotyledons</taxon>
        <taxon>Gunneridae</taxon>
        <taxon>Pentapetalae</taxon>
        <taxon>rosids</taxon>
        <taxon>fabids</taxon>
        <taxon>Fabales</taxon>
        <taxon>Fabaceae</taxon>
        <taxon>Papilionoideae</taxon>
        <taxon>50 kb inversion clade</taxon>
        <taxon>NPAAA clade</taxon>
        <taxon>indigoferoid/millettioid clade</taxon>
        <taxon>Phaseoleae</taxon>
        <taxon>Mucuna</taxon>
    </lineage>
</organism>
<protein>
    <submittedName>
        <fullName evidence="2">Uncharacterized protein</fullName>
    </submittedName>
</protein>
<feature type="region of interest" description="Disordered" evidence="1">
    <location>
        <begin position="95"/>
        <end position="116"/>
    </location>
</feature>
<dbReference type="Proteomes" id="UP000257109">
    <property type="component" value="Unassembled WGS sequence"/>
</dbReference>
<gene>
    <name evidence="2" type="ORF">CR513_61482</name>
</gene>